<evidence type="ECO:0000313" key="10">
    <source>
        <dbReference type="EMBL" id="QTA88910.1"/>
    </source>
</evidence>
<keyword evidence="7" id="KW-0408">Iron</keyword>
<reference evidence="10" key="1">
    <citation type="journal article" date="2021" name="Microb. Physiol.">
        <title>Proteogenomic Insights into the Physiology of Marine, Sulfate-Reducing, Filamentous Desulfonema limicola and Desulfonema magnum.</title>
        <authorList>
            <person name="Schnaars V."/>
            <person name="Wohlbrand L."/>
            <person name="Scheve S."/>
            <person name="Hinrichs C."/>
            <person name="Reinhardt R."/>
            <person name="Rabus R."/>
        </authorList>
    </citation>
    <scope>NUCLEOTIDE SEQUENCE</scope>
    <source>
        <strain evidence="10">4be13</strain>
    </source>
</reference>
<dbReference type="Pfam" id="PF00037">
    <property type="entry name" value="Fer4"/>
    <property type="match status" value="1"/>
</dbReference>
<dbReference type="Gene3D" id="3.30.70.20">
    <property type="match status" value="1"/>
</dbReference>
<evidence type="ECO:0000256" key="7">
    <source>
        <dbReference type="ARBA" id="ARBA00023004"/>
    </source>
</evidence>
<dbReference type="EMBL" id="CP061800">
    <property type="protein sequence ID" value="QTA88910.1"/>
    <property type="molecule type" value="Genomic_DNA"/>
</dbReference>
<keyword evidence="5" id="KW-0285">Flavoprotein</keyword>
<evidence type="ECO:0000256" key="4">
    <source>
        <dbReference type="ARBA" id="ARBA00022723"/>
    </source>
</evidence>
<dbReference type="GO" id="GO:0046872">
    <property type="term" value="F:metal ion binding"/>
    <property type="evidence" value="ECO:0007669"/>
    <property type="project" value="UniProtKB-KW"/>
</dbReference>
<dbReference type="PROSITE" id="PS51379">
    <property type="entry name" value="4FE4S_FER_2"/>
    <property type="match status" value="2"/>
</dbReference>
<dbReference type="PANTHER" id="PTHR43498:SF1">
    <property type="entry name" value="COB--COM HETERODISULFIDE REDUCTASE IRON-SULFUR SUBUNIT A"/>
    <property type="match status" value="1"/>
</dbReference>
<evidence type="ECO:0000256" key="6">
    <source>
        <dbReference type="ARBA" id="ARBA00023002"/>
    </source>
</evidence>
<dbReference type="PANTHER" id="PTHR43498">
    <property type="entry name" value="FERREDOXIN:COB-COM HETERODISULFIDE REDUCTASE SUBUNIT A"/>
    <property type="match status" value="1"/>
</dbReference>
<evidence type="ECO:0000256" key="8">
    <source>
        <dbReference type="ARBA" id="ARBA00023014"/>
    </source>
</evidence>
<dbReference type="RefSeq" id="WP_207683459.1">
    <property type="nucleotide sequence ID" value="NZ_CP061800.1"/>
</dbReference>
<keyword evidence="3" id="KW-0004">4Fe-4S</keyword>
<dbReference type="InterPro" id="IPR017900">
    <property type="entry name" value="4Fe4S_Fe_S_CS"/>
</dbReference>
<dbReference type="InterPro" id="IPR036188">
    <property type="entry name" value="FAD/NAD-bd_sf"/>
</dbReference>
<keyword evidence="6" id="KW-0560">Oxidoreductase</keyword>
<dbReference type="Pfam" id="PF13450">
    <property type="entry name" value="NAD_binding_8"/>
    <property type="match status" value="1"/>
</dbReference>
<comment type="similarity">
    <text evidence="2">Belongs to the HdrA family.</text>
</comment>
<dbReference type="PROSITE" id="PS00198">
    <property type="entry name" value="4FE4S_FER_1"/>
    <property type="match status" value="1"/>
</dbReference>
<keyword evidence="4" id="KW-0479">Metal-binding</keyword>
<dbReference type="GO" id="GO:0016491">
    <property type="term" value="F:oxidoreductase activity"/>
    <property type="evidence" value="ECO:0007669"/>
    <property type="project" value="UniProtKB-KW"/>
</dbReference>
<gene>
    <name evidence="10" type="ORF">dnm_049570</name>
</gene>
<evidence type="ECO:0000256" key="5">
    <source>
        <dbReference type="ARBA" id="ARBA00022827"/>
    </source>
</evidence>
<proteinExistence type="inferred from homology"/>
<dbReference type="KEGG" id="dmm:dnm_049570"/>
<keyword evidence="5" id="KW-0274">FAD</keyword>
<keyword evidence="8" id="KW-0411">Iron-sulfur</keyword>
<dbReference type="SUPFAM" id="SSF51905">
    <property type="entry name" value="FAD/NAD(P)-binding domain"/>
    <property type="match status" value="1"/>
</dbReference>
<organism evidence="10 11">
    <name type="scientific">Desulfonema magnum</name>
    <dbReference type="NCBI Taxonomy" id="45655"/>
    <lineage>
        <taxon>Bacteria</taxon>
        <taxon>Pseudomonadati</taxon>
        <taxon>Thermodesulfobacteriota</taxon>
        <taxon>Desulfobacteria</taxon>
        <taxon>Desulfobacterales</taxon>
        <taxon>Desulfococcaceae</taxon>
        <taxon>Desulfonema</taxon>
    </lineage>
</organism>
<feature type="domain" description="4Fe-4S ferredoxin-type" evidence="9">
    <location>
        <begin position="99"/>
        <end position="129"/>
    </location>
</feature>
<comment type="cofactor">
    <cofactor evidence="1">
        <name>FAD</name>
        <dbReference type="ChEBI" id="CHEBI:57692"/>
    </cofactor>
</comment>
<protein>
    <submittedName>
        <fullName evidence="10">4Fe-4S dicluster domain-containing protein</fullName>
    </submittedName>
</protein>
<dbReference type="AlphaFoldDB" id="A0A975BNW8"/>
<name>A0A975BNW8_9BACT</name>
<dbReference type="InterPro" id="IPR039650">
    <property type="entry name" value="HdrA-like"/>
</dbReference>
<dbReference type="Proteomes" id="UP000663722">
    <property type="component" value="Chromosome"/>
</dbReference>
<evidence type="ECO:0000256" key="3">
    <source>
        <dbReference type="ARBA" id="ARBA00022485"/>
    </source>
</evidence>
<sequence length="404" mass="44549">MADKNVLVLGGGIAGLSAARKLADFDIGVQLIEKSAFLGGHGIQFSCKATDKCVKCGACVVEETLENVVRHPKINVLLNTQTQKITRSDGQFSVTLQKNPAYIDPEKCTGCGLCFEKCPAHGAISRGFSKSNLPFYAISEKNCLFMKDKSCSLCQDTCPEEAITLDQKRTDHVCETDAIIVATGFEAFNPESKPYGYNVFDNVITSLELERTLRQESIVSRPSDNKPPEKIAFIQCVGSRDAKLGHLWCSKICCGSSLRMAKLIRSRQPETEMAFFYMDVQTFGKDFQVFYETVQDDIRMIRAIPGDIFRTETDRLRMAFLDNSTHEILEEIFDLVVLSVGITPGKDTKELADQLHLAVSDSGFLSPSENGIFTAGTALGPMSIAETISNAGNAVWETLKYLRI</sequence>
<evidence type="ECO:0000256" key="1">
    <source>
        <dbReference type="ARBA" id="ARBA00001974"/>
    </source>
</evidence>
<keyword evidence="11" id="KW-1185">Reference proteome</keyword>
<dbReference type="InterPro" id="IPR017896">
    <property type="entry name" value="4Fe4S_Fe-S-bd"/>
</dbReference>
<accession>A0A975BNW8</accession>
<evidence type="ECO:0000313" key="11">
    <source>
        <dbReference type="Proteomes" id="UP000663722"/>
    </source>
</evidence>
<dbReference type="Gene3D" id="3.50.50.60">
    <property type="entry name" value="FAD/NAD(P)-binding domain"/>
    <property type="match status" value="1"/>
</dbReference>
<feature type="domain" description="4Fe-4S ferredoxin-type" evidence="9">
    <location>
        <begin position="134"/>
        <end position="168"/>
    </location>
</feature>
<dbReference type="SUPFAM" id="SSF54862">
    <property type="entry name" value="4Fe-4S ferredoxins"/>
    <property type="match status" value="1"/>
</dbReference>
<dbReference type="GO" id="GO:0051539">
    <property type="term" value="F:4 iron, 4 sulfur cluster binding"/>
    <property type="evidence" value="ECO:0007669"/>
    <property type="project" value="UniProtKB-KW"/>
</dbReference>
<evidence type="ECO:0000259" key="9">
    <source>
        <dbReference type="PROSITE" id="PS51379"/>
    </source>
</evidence>
<evidence type="ECO:0000256" key="2">
    <source>
        <dbReference type="ARBA" id="ARBA00006561"/>
    </source>
</evidence>